<reference evidence="1 2" key="1">
    <citation type="submission" date="2019-11" db="EMBL/GenBank/DDBJ databases">
        <title>Genome sequences of 17 halophilic strains isolated from different environments.</title>
        <authorList>
            <person name="Furrow R.E."/>
        </authorList>
    </citation>
    <scope>NUCLEOTIDE SEQUENCE [LARGE SCALE GENOMIC DNA]</scope>
    <source>
        <strain evidence="1 2">22514_16_FS</strain>
    </source>
</reference>
<accession>A0A6I5A0J7</accession>
<proteinExistence type="predicted"/>
<comment type="caution">
    <text evidence="1">The sequence shown here is derived from an EMBL/GenBank/DDBJ whole genome shotgun (WGS) entry which is preliminary data.</text>
</comment>
<evidence type="ECO:0000313" key="2">
    <source>
        <dbReference type="Proteomes" id="UP000468638"/>
    </source>
</evidence>
<protein>
    <submittedName>
        <fullName evidence="1">Uncharacterized protein</fullName>
    </submittedName>
</protein>
<evidence type="ECO:0000313" key="1">
    <source>
        <dbReference type="EMBL" id="MYL34297.1"/>
    </source>
</evidence>
<sequence length="48" mass="5765">MNNYQPPLEEWDHILVPSSYGEWNKQKRYYRVSYGMVSWRGAILKGCI</sequence>
<dbReference type="EMBL" id="WMEQ01000008">
    <property type="protein sequence ID" value="MYL34297.1"/>
    <property type="molecule type" value="Genomic_DNA"/>
</dbReference>
<dbReference type="AlphaFoldDB" id="A0A6I5A0J7"/>
<gene>
    <name evidence="1" type="ORF">GLW05_11880</name>
</gene>
<dbReference type="Proteomes" id="UP000468638">
    <property type="component" value="Unassembled WGS sequence"/>
</dbReference>
<name>A0A6I5A0J7_9BACI</name>
<organism evidence="1 2">
    <name type="scientific">Pontibacillus yanchengensis</name>
    <dbReference type="NCBI Taxonomy" id="462910"/>
    <lineage>
        <taxon>Bacteria</taxon>
        <taxon>Bacillati</taxon>
        <taxon>Bacillota</taxon>
        <taxon>Bacilli</taxon>
        <taxon>Bacillales</taxon>
        <taxon>Bacillaceae</taxon>
        <taxon>Pontibacillus</taxon>
    </lineage>
</organism>
<dbReference type="RefSeq" id="WP_160848596.1">
    <property type="nucleotide sequence ID" value="NZ_WMEU01000003.1"/>
</dbReference>